<dbReference type="GO" id="GO:0046872">
    <property type="term" value="F:metal ion binding"/>
    <property type="evidence" value="ECO:0007669"/>
    <property type="project" value="UniProtKB-KW"/>
</dbReference>
<keyword evidence="6 11" id="KW-0378">Hydrolase</keyword>
<protein>
    <recommendedName>
        <fullName evidence="11">Zinc metalloprotease</fullName>
        <ecNumber evidence="11">3.4.24.-</ecNumber>
    </recommendedName>
</protein>
<name>A0A4Y8UJ81_9GAMM</name>
<evidence type="ECO:0000256" key="4">
    <source>
        <dbReference type="ARBA" id="ARBA00022670"/>
    </source>
</evidence>
<gene>
    <name evidence="13" type="primary">rseP</name>
    <name evidence="13" type="ORF">E3W66_02685</name>
</gene>
<dbReference type="Pfam" id="PF02163">
    <property type="entry name" value="Peptidase_M50"/>
    <property type="match status" value="1"/>
</dbReference>
<dbReference type="GO" id="GO:0004222">
    <property type="term" value="F:metalloendopeptidase activity"/>
    <property type="evidence" value="ECO:0007669"/>
    <property type="project" value="InterPro"/>
</dbReference>
<accession>A0A4Y8UJ81</accession>
<dbReference type="PANTHER" id="PTHR42837">
    <property type="entry name" value="REGULATOR OF SIGMA-E PROTEASE RSEP"/>
    <property type="match status" value="1"/>
</dbReference>
<evidence type="ECO:0000256" key="6">
    <source>
        <dbReference type="ARBA" id="ARBA00022801"/>
    </source>
</evidence>
<evidence type="ECO:0000256" key="3">
    <source>
        <dbReference type="ARBA" id="ARBA00007931"/>
    </source>
</evidence>
<evidence type="ECO:0000256" key="1">
    <source>
        <dbReference type="ARBA" id="ARBA00001947"/>
    </source>
</evidence>
<dbReference type="CDD" id="cd06163">
    <property type="entry name" value="S2P-M50_PDZ_RseP-like"/>
    <property type="match status" value="2"/>
</dbReference>
<reference evidence="13 14" key="1">
    <citation type="submission" date="2019-03" db="EMBL/GenBank/DDBJ databases">
        <title>Draft genome of Gammaproteobacteria bacterium LSUCC0057, a member of the SAR92 clade.</title>
        <authorList>
            <person name="Lanclos V.C."/>
            <person name="Doiron C."/>
            <person name="Henson M.W."/>
            <person name="Thrash J.C."/>
        </authorList>
    </citation>
    <scope>NUCLEOTIDE SEQUENCE [LARGE SCALE GENOMIC DNA]</scope>
    <source>
        <strain evidence="13 14">LSUCC0057</strain>
    </source>
</reference>
<keyword evidence="9 11" id="KW-0482">Metalloprotease</keyword>
<dbReference type="InterPro" id="IPR041489">
    <property type="entry name" value="PDZ_6"/>
</dbReference>
<dbReference type="Proteomes" id="UP000298133">
    <property type="component" value="Unassembled WGS sequence"/>
</dbReference>
<dbReference type="InterPro" id="IPR008915">
    <property type="entry name" value="Peptidase_M50"/>
</dbReference>
<evidence type="ECO:0000256" key="9">
    <source>
        <dbReference type="ARBA" id="ARBA00023049"/>
    </source>
</evidence>
<evidence type="ECO:0000256" key="2">
    <source>
        <dbReference type="ARBA" id="ARBA00004141"/>
    </source>
</evidence>
<evidence type="ECO:0000256" key="11">
    <source>
        <dbReference type="RuleBase" id="RU362031"/>
    </source>
</evidence>
<dbReference type="Gene3D" id="2.30.42.10">
    <property type="match status" value="2"/>
</dbReference>
<evidence type="ECO:0000256" key="7">
    <source>
        <dbReference type="ARBA" id="ARBA00022833"/>
    </source>
</evidence>
<evidence type="ECO:0000259" key="12">
    <source>
        <dbReference type="PROSITE" id="PS50106"/>
    </source>
</evidence>
<feature type="transmembrane region" description="Helical" evidence="11">
    <location>
        <begin position="442"/>
        <end position="460"/>
    </location>
</feature>
<dbReference type="Pfam" id="PF17820">
    <property type="entry name" value="PDZ_6"/>
    <property type="match status" value="1"/>
</dbReference>
<dbReference type="InterPro" id="IPR001478">
    <property type="entry name" value="PDZ"/>
</dbReference>
<organism evidence="13 14">
    <name type="scientific">Gammaproteobacteria bacterium LSUCC0057</name>
    <dbReference type="NCBI Taxonomy" id="2559237"/>
    <lineage>
        <taxon>Bacteria</taxon>
        <taxon>Pseudomonadati</taxon>
        <taxon>Pseudomonadota</taxon>
        <taxon>Gammaproteobacteria</taxon>
        <taxon>Cellvibrionales</taxon>
        <taxon>Porticoccaceae</taxon>
        <taxon>SAR92 clade</taxon>
    </lineage>
</organism>
<keyword evidence="4 13" id="KW-0645">Protease</keyword>
<comment type="caution">
    <text evidence="13">The sequence shown here is derived from an EMBL/GenBank/DDBJ whole genome shotgun (WGS) entry which is preliminary data.</text>
</comment>
<evidence type="ECO:0000256" key="10">
    <source>
        <dbReference type="ARBA" id="ARBA00023136"/>
    </source>
</evidence>
<dbReference type="AlphaFoldDB" id="A0A4Y8UJ81"/>
<feature type="domain" description="PDZ" evidence="12">
    <location>
        <begin position="202"/>
        <end position="288"/>
    </location>
</feature>
<evidence type="ECO:0000256" key="8">
    <source>
        <dbReference type="ARBA" id="ARBA00022989"/>
    </source>
</evidence>
<keyword evidence="10 11" id="KW-0472">Membrane</keyword>
<keyword evidence="11" id="KW-0479">Metal-binding</keyword>
<keyword evidence="5 11" id="KW-0812">Transmembrane</keyword>
<dbReference type="NCBIfam" id="TIGR00054">
    <property type="entry name" value="RIP metalloprotease RseP"/>
    <property type="match status" value="1"/>
</dbReference>
<feature type="transmembrane region" description="Helical" evidence="11">
    <location>
        <begin position="6"/>
        <end position="30"/>
    </location>
</feature>
<dbReference type="EC" id="3.4.24.-" evidence="11"/>
<proteinExistence type="inferred from homology"/>
<dbReference type="EMBL" id="SPIA01000001">
    <property type="protein sequence ID" value="TFH68876.1"/>
    <property type="molecule type" value="Genomic_DNA"/>
</dbReference>
<dbReference type="OrthoDB" id="9782003at2"/>
<feature type="transmembrane region" description="Helical" evidence="11">
    <location>
        <begin position="395"/>
        <end position="417"/>
    </location>
</feature>
<dbReference type="GO" id="GO:0006508">
    <property type="term" value="P:proteolysis"/>
    <property type="evidence" value="ECO:0007669"/>
    <property type="project" value="UniProtKB-KW"/>
</dbReference>
<dbReference type="SMART" id="SM00228">
    <property type="entry name" value="PDZ"/>
    <property type="match status" value="2"/>
</dbReference>
<dbReference type="PANTHER" id="PTHR42837:SF2">
    <property type="entry name" value="MEMBRANE METALLOPROTEASE ARASP2, CHLOROPLASTIC-RELATED"/>
    <property type="match status" value="1"/>
</dbReference>
<dbReference type="GO" id="GO:0016020">
    <property type="term" value="C:membrane"/>
    <property type="evidence" value="ECO:0007669"/>
    <property type="project" value="UniProtKB-SubCell"/>
</dbReference>
<evidence type="ECO:0000313" key="14">
    <source>
        <dbReference type="Proteomes" id="UP000298133"/>
    </source>
</evidence>
<keyword evidence="7 11" id="KW-0862">Zinc</keyword>
<sequence>MIEWLASLALFDLAVMILSALVALGVLIAFHEFGHFWVARRCGVYVEQFSIGFGPALWSGRDRHGTEYRLALLPLGGFVKMRGESPADESGHDSGNYQHKSVGQRMAIVVAGPVANLLLAVVFFWLVLLGGERDLAAQLGAVTPGSVAAEAGLEAGMQVTAVGAEPVATMSDLNRALFHYLGESGTINLTAVDQAQRTGRYQLPIERWLHAEEAPQPLAALGIALPYQLEALQVRAVSPGSPAELSGLQGGDKIVALDGEPLTSAASFAEKIAAAAGAEVVLTIERDSPADQFAGNALFVPVAAQRVSGAQGDRWLIGIEYAQLGSYPQALWREVSYHPLSALQRAVEQTVDMSAMVVASVVKLVRGELSPKNLSGPITIAKVAGDSAQSGWDNFLRFVAFLSIMLGIMNLLPIPVLDGGRLAFYLFEAVRGKPLSDRIQQVAMQWGLAVMVALMGLALFNDLT</sequence>
<evidence type="ECO:0000256" key="5">
    <source>
        <dbReference type="ARBA" id="ARBA00022692"/>
    </source>
</evidence>
<dbReference type="SUPFAM" id="SSF50156">
    <property type="entry name" value="PDZ domain-like"/>
    <property type="match status" value="2"/>
</dbReference>
<comment type="cofactor">
    <cofactor evidence="1 11">
        <name>Zn(2+)</name>
        <dbReference type="ChEBI" id="CHEBI:29105"/>
    </cofactor>
</comment>
<dbReference type="InterPro" id="IPR036034">
    <property type="entry name" value="PDZ_sf"/>
</dbReference>
<dbReference type="InterPro" id="IPR004387">
    <property type="entry name" value="Pept_M50_Zn"/>
</dbReference>
<comment type="similarity">
    <text evidence="3 11">Belongs to the peptidase M50B family.</text>
</comment>
<keyword evidence="8 11" id="KW-1133">Transmembrane helix</keyword>
<feature type="transmembrane region" description="Helical" evidence="11">
    <location>
        <begin position="106"/>
        <end position="128"/>
    </location>
</feature>
<keyword evidence="14" id="KW-1185">Reference proteome</keyword>
<evidence type="ECO:0000313" key="13">
    <source>
        <dbReference type="EMBL" id="TFH68876.1"/>
    </source>
</evidence>
<comment type="subcellular location">
    <subcellularLocation>
        <location evidence="2">Membrane</location>
        <topology evidence="2">Multi-pass membrane protein</topology>
    </subcellularLocation>
</comment>
<dbReference type="PROSITE" id="PS50106">
    <property type="entry name" value="PDZ"/>
    <property type="match status" value="1"/>
</dbReference>